<name>A0A4C1T8N9_EUMVA</name>
<reference evidence="9 10" key="1">
    <citation type="journal article" date="2019" name="Commun. Biol.">
        <title>The bagworm genome reveals a unique fibroin gene that provides high tensile strength.</title>
        <authorList>
            <person name="Kono N."/>
            <person name="Nakamura H."/>
            <person name="Ohtoshi R."/>
            <person name="Tomita M."/>
            <person name="Numata K."/>
            <person name="Arakawa K."/>
        </authorList>
    </citation>
    <scope>NUCLEOTIDE SEQUENCE [LARGE SCALE GENOMIC DNA]</scope>
</reference>
<dbReference type="EMBL" id="BGZK01000042">
    <property type="protein sequence ID" value="GBP10782.1"/>
    <property type="molecule type" value="Genomic_DNA"/>
</dbReference>
<dbReference type="PROSITE" id="PS00135">
    <property type="entry name" value="TRYPSIN_SER"/>
    <property type="match status" value="1"/>
</dbReference>
<dbReference type="SMART" id="SM00020">
    <property type="entry name" value="Tryp_SPc"/>
    <property type="match status" value="1"/>
</dbReference>
<dbReference type="Gene3D" id="2.40.10.10">
    <property type="entry name" value="Trypsin-like serine proteases"/>
    <property type="match status" value="2"/>
</dbReference>
<dbReference type="PANTHER" id="PTHR24276:SF91">
    <property type="entry name" value="AT26814P-RELATED"/>
    <property type="match status" value="1"/>
</dbReference>
<dbReference type="InterPro" id="IPR001314">
    <property type="entry name" value="Peptidase_S1A"/>
</dbReference>
<sequence length="233" mass="24071">MGTKTVFLLSAIFAGAIGIPTQDVDVSFFHAPVGSRIVGGTAAPEGAVPYMVALSNGLLIRSLVCGGSLVSQRAVLTAAHCTEAVFSWGSLSSSNINLGGNVALVPLHYDHVGGGMNVMVAGWGRTVAGGSIASQLQWIQLKTLDGDQCVADVAAAAISLNVNSPPVEPHIEICTFYALGRGTCNGDSGSALVLRDLGRQVGIVSWGFPCARGAPDMFVRISGFTDWLNQNLV</sequence>
<dbReference type="PRINTS" id="PR00722">
    <property type="entry name" value="CHYMOTRYPSIN"/>
</dbReference>
<accession>A0A4C1T8N9</accession>
<keyword evidence="5" id="KW-1015">Disulfide bond</keyword>
<dbReference type="AlphaFoldDB" id="A0A4C1T8N9"/>
<dbReference type="GO" id="GO:0004252">
    <property type="term" value="F:serine-type endopeptidase activity"/>
    <property type="evidence" value="ECO:0007669"/>
    <property type="project" value="InterPro"/>
</dbReference>
<comment type="similarity">
    <text evidence="1">Belongs to the peptidase S1 family.</text>
</comment>
<organism evidence="9 10">
    <name type="scientific">Eumeta variegata</name>
    <name type="common">Bagworm moth</name>
    <name type="synonym">Eumeta japonica</name>
    <dbReference type="NCBI Taxonomy" id="151549"/>
    <lineage>
        <taxon>Eukaryota</taxon>
        <taxon>Metazoa</taxon>
        <taxon>Ecdysozoa</taxon>
        <taxon>Arthropoda</taxon>
        <taxon>Hexapoda</taxon>
        <taxon>Insecta</taxon>
        <taxon>Pterygota</taxon>
        <taxon>Neoptera</taxon>
        <taxon>Endopterygota</taxon>
        <taxon>Lepidoptera</taxon>
        <taxon>Glossata</taxon>
        <taxon>Ditrysia</taxon>
        <taxon>Tineoidea</taxon>
        <taxon>Psychidae</taxon>
        <taxon>Oiketicinae</taxon>
        <taxon>Eumeta</taxon>
    </lineage>
</organism>
<protein>
    <submittedName>
        <fullName evidence="9">Chymotrypsin-2</fullName>
    </submittedName>
</protein>
<evidence type="ECO:0000256" key="1">
    <source>
        <dbReference type="ARBA" id="ARBA00007664"/>
    </source>
</evidence>
<keyword evidence="3 6" id="KW-0378">Hydrolase</keyword>
<dbReference type="InterPro" id="IPR001254">
    <property type="entry name" value="Trypsin_dom"/>
</dbReference>
<evidence type="ECO:0000256" key="4">
    <source>
        <dbReference type="ARBA" id="ARBA00022825"/>
    </source>
</evidence>
<dbReference type="PANTHER" id="PTHR24276">
    <property type="entry name" value="POLYSERASE-RELATED"/>
    <property type="match status" value="1"/>
</dbReference>
<comment type="caution">
    <text evidence="9">The sequence shown here is derived from an EMBL/GenBank/DDBJ whole genome shotgun (WGS) entry which is preliminary data.</text>
</comment>
<evidence type="ECO:0000259" key="8">
    <source>
        <dbReference type="PROSITE" id="PS50240"/>
    </source>
</evidence>
<dbReference type="InterPro" id="IPR033116">
    <property type="entry name" value="TRYPSIN_SER"/>
</dbReference>
<proteinExistence type="inferred from homology"/>
<dbReference type="InterPro" id="IPR043504">
    <property type="entry name" value="Peptidase_S1_PA_chymotrypsin"/>
</dbReference>
<keyword evidence="7" id="KW-0732">Signal</keyword>
<evidence type="ECO:0000256" key="5">
    <source>
        <dbReference type="ARBA" id="ARBA00023157"/>
    </source>
</evidence>
<dbReference type="PROSITE" id="PS00134">
    <property type="entry name" value="TRYPSIN_HIS"/>
    <property type="match status" value="1"/>
</dbReference>
<dbReference type="OrthoDB" id="5565075at2759"/>
<dbReference type="SUPFAM" id="SSF50494">
    <property type="entry name" value="Trypsin-like serine proteases"/>
    <property type="match status" value="1"/>
</dbReference>
<dbReference type="Proteomes" id="UP000299102">
    <property type="component" value="Unassembled WGS sequence"/>
</dbReference>
<dbReference type="InterPro" id="IPR009003">
    <property type="entry name" value="Peptidase_S1_PA"/>
</dbReference>
<dbReference type="InterPro" id="IPR050430">
    <property type="entry name" value="Peptidase_S1"/>
</dbReference>
<keyword evidence="2 6" id="KW-0645">Protease</keyword>
<dbReference type="STRING" id="151549.A0A4C1T8N9"/>
<dbReference type="GO" id="GO:0006508">
    <property type="term" value="P:proteolysis"/>
    <property type="evidence" value="ECO:0007669"/>
    <property type="project" value="UniProtKB-KW"/>
</dbReference>
<dbReference type="PROSITE" id="PS50240">
    <property type="entry name" value="TRYPSIN_DOM"/>
    <property type="match status" value="1"/>
</dbReference>
<keyword evidence="4 6" id="KW-0720">Serine protease</keyword>
<feature type="domain" description="Peptidase S1" evidence="8">
    <location>
        <begin position="37"/>
        <end position="233"/>
    </location>
</feature>
<dbReference type="Pfam" id="PF00089">
    <property type="entry name" value="Trypsin"/>
    <property type="match status" value="2"/>
</dbReference>
<evidence type="ECO:0000256" key="3">
    <source>
        <dbReference type="ARBA" id="ARBA00022801"/>
    </source>
</evidence>
<evidence type="ECO:0000256" key="6">
    <source>
        <dbReference type="RuleBase" id="RU363034"/>
    </source>
</evidence>
<evidence type="ECO:0000313" key="9">
    <source>
        <dbReference type="EMBL" id="GBP10782.1"/>
    </source>
</evidence>
<evidence type="ECO:0000256" key="2">
    <source>
        <dbReference type="ARBA" id="ARBA00022670"/>
    </source>
</evidence>
<evidence type="ECO:0000313" key="10">
    <source>
        <dbReference type="Proteomes" id="UP000299102"/>
    </source>
</evidence>
<feature type="signal peptide" evidence="7">
    <location>
        <begin position="1"/>
        <end position="18"/>
    </location>
</feature>
<feature type="chain" id="PRO_5020037705" evidence="7">
    <location>
        <begin position="19"/>
        <end position="233"/>
    </location>
</feature>
<evidence type="ECO:0000256" key="7">
    <source>
        <dbReference type="SAM" id="SignalP"/>
    </source>
</evidence>
<dbReference type="CDD" id="cd00190">
    <property type="entry name" value="Tryp_SPc"/>
    <property type="match status" value="1"/>
</dbReference>
<gene>
    <name evidence="9" type="ORF">EVAR_6330_1</name>
</gene>
<dbReference type="InterPro" id="IPR018114">
    <property type="entry name" value="TRYPSIN_HIS"/>
</dbReference>
<keyword evidence="10" id="KW-1185">Reference proteome</keyword>